<evidence type="ECO:0000313" key="1">
    <source>
        <dbReference type="EMBL" id="KAF0908657.1"/>
    </source>
</evidence>
<accession>A0A6G1D8C2</accession>
<keyword evidence="2" id="KW-1185">Reference proteome</keyword>
<name>A0A6G1D8C2_9ORYZ</name>
<dbReference type="EMBL" id="SPHZ02000007">
    <property type="protein sequence ID" value="KAF0908657.1"/>
    <property type="molecule type" value="Genomic_DNA"/>
</dbReference>
<reference evidence="1 2" key="1">
    <citation type="submission" date="2019-11" db="EMBL/GenBank/DDBJ databases">
        <title>Whole genome sequence of Oryza granulata.</title>
        <authorList>
            <person name="Li W."/>
        </authorList>
    </citation>
    <scope>NUCLEOTIDE SEQUENCE [LARGE SCALE GENOMIC DNA]</scope>
    <source>
        <strain evidence="2">cv. Menghai</strain>
        <tissue evidence="1">Leaf</tissue>
    </source>
</reference>
<protein>
    <submittedName>
        <fullName evidence="1">Uncharacterized protein</fullName>
    </submittedName>
</protein>
<organism evidence="1 2">
    <name type="scientific">Oryza meyeriana var. granulata</name>
    <dbReference type="NCBI Taxonomy" id="110450"/>
    <lineage>
        <taxon>Eukaryota</taxon>
        <taxon>Viridiplantae</taxon>
        <taxon>Streptophyta</taxon>
        <taxon>Embryophyta</taxon>
        <taxon>Tracheophyta</taxon>
        <taxon>Spermatophyta</taxon>
        <taxon>Magnoliopsida</taxon>
        <taxon>Liliopsida</taxon>
        <taxon>Poales</taxon>
        <taxon>Poaceae</taxon>
        <taxon>BOP clade</taxon>
        <taxon>Oryzoideae</taxon>
        <taxon>Oryzeae</taxon>
        <taxon>Oryzinae</taxon>
        <taxon>Oryza</taxon>
        <taxon>Oryza meyeriana</taxon>
    </lineage>
</organism>
<comment type="caution">
    <text evidence="1">The sequence shown here is derived from an EMBL/GenBank/DDBJ whole genome shotgun (WGS) entry which is preliminary data.</text>
</comment>
<evidence type="ECO:0000313" key="2">
    <source>
        <dbReference type="Proteomes" id="UP000479710"/>
    </source>
</evidence>
<gene>
    <name evidence="1" type="ORF">E2562_026872</name>
</gene>
<sequence length="83" mass="9113">MRGNRAPPRSPNLRLQSFQNLALVGGLEQELNCGELRFFLRLPVKLDIEIPCCVCSARRGANTTALFSTTAKDRLPAVSNINA</sequence>
<dbReference type="Proteomes" id="UP000479710">
    <property type="component" value="Unassembled WGS sequence"/>
</dbReference>
<dbReference type="AlphaFoldDB" id="A0A6G1D8C2"/>
<proteinExistence type="predicted"/>